<proteinExistence type="predicted"/>
<comment type="caution">
    <text evidence="2">The sequence shown here is derived from an EMBL/GenBank/DDBJ whole genome shotgun (WGS) entry which is preliminary data.</text>
</comment>
<gene>
    <name evidence="2" type="ORF">HAX54_027466</name>
</gene>
<name>A0ABS8V3N3_DATST</name>
<dbReference type="EMBL" id="JACEIK010003330">
    <property type="protein sequence ID" value="MCD9641314.1"/>
    <property type="molecule type" value="Genomic_DNA"/>
</dbReference>
<sequence>MAPKSCKEKGVASLSHGSKRLRRANEEQNEDVSLPKQPLRSFGLCWVMELEGECNLNTMREFLANWDQEERSNQVKIRGKTVNFSLEHSRALYRVGLGFMESLDDDDATDEEQARVNSNF</sequence>
<evidence type="ECO:0000256" key="1">
    <source>
        <dbReference type="SAM" id="MobiDB-lite"/>
    </source>
</evidence>
<protein>
    <submittedName>
        <fullName evidence="2">Uncharacterized protein</fullName>
    </submittedName>
</protein>
<dbReference type="Proteomes" id="UP000823775">
    <property type="component" value="Unassembled WGS sequence"/>
</dbReference>
<organism evidence="2 3">
    <name type="scientific">Datura stramonium</name>
    <name type="common">Jimsonweed</name>
    <name type="synonym">Common thornapple</name>
    <dbReference type="NCBI Taxonomy" id="4076"/>
    <lineage>
        <taxon>Eukaryota</taxon>
        <taxon>Viridiplantae</taxon>
        <taxon>Streptophyta</taxon>
        <taxon>Embryophyta</taxon>
        <taxon>Tracheophyta</taxon>
        <taxon>Spermatophyta</taxon>
        <taxon>Magnoliopsida</taxon>
        <taxon>eudicotyledons</taxon>
        <taxon>Gunneridae</taxon>
        <taxon>Pentapetalae</taxon>
        <taxon>asterids</taxon>
        <taxon>lamiids</taxon>
        <taxon>Solanales</taxon>
        <taxon>Solanaceae</taxon>
        <taxon>Solanoideae</taxon>
        <taxon>Datureae</taxon>
        <taxon>Datura</taxon>
    </lineage>
</organism>
<accession>A0ABS8V3N3</accession>
<evidence type="ECO:0000313" key="2">
    <source>
        <dbReference type="EMBL" id="MCD9641314.1"/>
    </source>
</evidence>
<evidence type="ECO:0000313" key="3">
    <source>
        <dbReference type="Proteomes" id="UP000823775"/>
    </source>
</evidence>
<keyword evidence="3" id="KW-1185">Reference proteome</keyword>
<reference evidence="2 3" key="1">
    <citation type="journal article" date="2021" name="BMC Genomics">
        <title>Datura genome reveals duplications of psychoactive alkaloid biosynthetic genes and high mutation rate following tissue culture.</title>
        <authorList>
            <person name="Rajewski A."/>
            <person name="Carter-House D."/>
            <person name="Stajich J."/>
            <person name="Litt A."/>
        </authorList>
    </citation>
    <scope>NUCLEOTIDE SEQUENCE [LARGE SCALE GENOMIC DNA]</scope>
    <source>
        <strain evidence="2">AR-01</strain>
    </source>
</reference>
<feature type="compositionally biased region" description="Basic and acidic residues" evidence="1">
    <location>
        <begin position="1"/>
        <end position="10"/>
    </location>
</feature>
<feature type="region of interest" description="Disordered" evidence="1">
    <location>
        <begin position="1"/>
        <end position="34"/>
    </location>
</feature>